<dbReference type="PRINTS" id="PR00039">
    <property type="entry name" value="HTHLYSR"/>
</dbReference>
<evidence type="ECO:0000256" key="4">
    <source>
        <dbReference type="ARBA" id="ARBA00023159"/>
    </source>
</evidence>
<protein>
    <submittedName>
        <fullName evidence="7">LysR family transcriptional regulator</fullName>
    </submittedName>
</protein>
<keyword evidence="2" id="KW-0805">Transcription regulation</keyword>
<dbReference type="EMBL" id="JAHCLR010000078">
    <property type="protein sequence ID" value="MBS9536074.1"/>
    <property type="molecule type" value="Genomic_DNA"/>
</dbReference>
<comment type="similarity">
    <text evidence="1">Belongs to the LysR transcriptional regulatory family.</text>
</comment>
<dbReference type="PANTHER" id="PTHR30346:SF28">
    <property type="entry name" value="HTH-TYPE TRANSCRIPTIONAL REGULATOR CYNR"/>
    <property type="match status" value="1"/>
</dbReference>
<keyword evidence="8" id="KW-1185">Reference proteome</keyword>
<dbReference type="Pfam" id="PF03466">
    <property type="entry name" value="LysR_substrate"/>
    <property type="match status" value="1"/>
</dbReference>
<dbReference type="InterPro" id="IPR000847">
    <property type="entry name" value="LysR_HTH_N"/>
</dbReference>
<sequence>MELRQLRHFVAVAEELHFTRAAAKVHVVQSTLSASISSLEQELGAALLVRNNRRVGLTTAGQALLPEAQSALAAADHARTAVDAVRGLLSGRLAIGVAQGSAAVDVAILLARYHRRFPDIEITLRRDTIDALVQQTADGGLDLAFVSRPYDAGRVRELSLGTELLVLAVRSDDPLAEQRRVALGDLREREFVERRADFRTRGYIDGICAELGFQRMICAECNTPDDLVHLVAAGLGVAFLPQALVAGSEHVVGLMTEPAILRETTVVTPGERAPSPAAAAFLDELSGAGFGGGDARTAV</sequence>
<dbReference type="InterPro" id="IPR005119">
    <property type="entry name" value="LysR_subst-bd"/>
</dbReference>
<evidence type="ECO:0000256" key="5">
    <source>
        <dbReference type="ARBA" id="ARBA00023163"/>
    </source>
</evidence>
<keyword evidence="5" id="KW-0804">Transcription</keyword>
<dbReference type="RefSeq" id="WP_214094917.1">
    <property type="nucleotide sequence ID" value="NZ_JAHCLR010000078.1"/>
</dbReference>
<dbReference type="Gene3D" id="1.10.10.10">
    <property type="entry name" value="Winged helix-like DNA-binding domain superfamily/Winged helix DNA-binding domain"/>
    <property type="match status" value="1"/>
</dbReference>
<dbReference type="PROSITE" id="PS50931">
    <property type="entry name" value="HTH_LYSR"/>
    <property type="match status" value="1"/>
</dbReference>
<evidence type="ECO:0000256" key="1">
    <source>
        <dbReference type="ARBA" id="ARBA00009437"/>
    </source>
</evidence>
<dbReference type="Gene3D" id="3.40.190.290">
    <property type="match status" value="1"/>
</dbReference>
<evidence type="ECO:0000259" key="6">
    <source>
        <dbReference type="PROSITE" id="PS50931"/>
    </source>
</evidence>
<dbReference type="InterPro" id="IPR036388">
    <property type="entry name" value="WH-like_DNA-bd_sf"/>
</dbReference>
<proteinExistence type="inferred from homology"/>
<evidence type="ECO:0000313" key="8">
    <source>
        <dbReference type="Proteomes" id="UP001519535"/>
    </source>
</evidence>
<dbReference type="InterPro" id="IPR036390">
    <property type="entry name" value="WH_DNA-bd_sf"/>
</dbReference>
<dbReference type="Pfam" id="PF00126">
    <property type="entry name" value="HTH_1"/>
    <property type="match status" value="1"/>
</dbReference>
<name>A0ABS5RT06_9MYCO</name>
<dbReference type="PANTHER" id="PTHR30346">
    <property type="entry name" value="TRANSCRIPTIONAL DUAL REGULATOR HCAR-RELATED"/>
    <property type="match status" value="1"/>
</dbReference>
<accession>A0ABS5RT06</accession>
<dbReference type="SUPFAM" id="SSF53850">
    <property type="entry name" value="Periplasmic binding protein-like II"/>
    <property type="match status" value="1"/>
</dbReference>
<feature type="domain" description="HTH lysR-type" evidence="6">
    <location>
        <begin position="1"/>
        <end position="58"/>
    </location>
</feature>
<gene>
    <name evidence="7" type="ORF">KIH27_21050</name>
</gene>
<reference evidence="7 8" key="1">
    <citation type="submission" date="2021-05" db="EMBL/GenBank/DDBJ databases">
        <title>Mycobacterium acidophilum sp. nov., an extremely acid-tolerant member of the genus Mycobacterium.</title>
        <authorList>
            <person name="Xia J."/>
        </authorList>
    </citation>
    <scope>NUCLEOTIDE SEQUENCE [LARGE SCALE GENOMIC DNA]</scope>
    <source>
        <strain evidence="7 8">M1</strain>
    </source>
</reference>
<organism evidence="7 8">
    <name type="scientific">Mycolicibacter acidiphilus</name>
    <dbReference type="NCBI Taxonomy" id="2835306"/>
    <lineage>
        <taxon>Bacteria</taxon>
        <taxon>Bacillati</taxon>
        <taxon>Actinomycetota</taxon>
        <taxon>Actinomycetes</taxon>
        <taxon>Mycobacteriales</taxon>
        <taxon>Mycobacteriaceae</taxon>
        <taxon>Mycolicibacter</taxon>
    </lineage>
</organism>
<keyword evidence="3" id="KW-0238">DNA-binding</keyword>
<evidence type="ECO:0000256" key="2">
    <source>
        <dbReference type="ARBA" id="ARBA00023015"/>
    </source>
</evidence>
<evidence type="ECO:0000313" key="7">
    <source>
        <dbReference type="EMBL" id="MBS9536074.1"/>
    </source>
</evidence>
<dbReference type="SUPFAM" id="SSF46785">
    <property type="entry name" value="Winged helix' DNA-binding domain"/>
    <property type="match status" value="1"/>
</dbReference>
<keyword evidence="4" id="KW-0010">Activator</keyword>
<dbReference type="Proteomes" id="UP001519535">
    <property type="component" value="Unassembled WGS sequence"/>
</dbReference>
<evidence type="ECO:0000256" key="3">
    <source>
        <dbReference type="ARBA" id="ARBA00023125"/>
    </source>
</evidence>
<comment type="caution">
    <text evidence="7">The sequence shown here is derived from an EMBL/GenBank/DDBJ whole genome shotgun (WGS) entry which is preliminary data.</text>
</comment>